<keyword evidence="1" id="KW-0812">Transmembrane</keyword>
<keyword evidence="1" id="KW-1133">Transmembrane helix</keyword>
<name>A0A0F9NJL4_9ZZZZ</name>
<sequence>MATDDRIPMKALELFASNVKVVSKDIERLATTLNEINKQITTPPRHQELEEDHKDLDEKVTLVLKSLVGIEDAVKNGIKTIKIVAGVFGVSILIAISVTTYFNTKQKEMPKQNVMVKELVMEKRLDKLEAMWLKFLTEHIKKEGEKH</sequence>
<dbReference type="EMBL" id="LAZR01006881">
    <property type="protein sequence ID" value="KKM89025.1"/>
    <property type="molecule type" value="Genomic_DNA"/>
</dbReference>
<reference evidence="2" key="1">
    <citation type="journal article" date="2015" name="Nature">
        <title>Complex archaea that bridge the gap between prokaryotes and eukaryotes.</title>
        <authorList>
            <person name="Spang A."/>
            <person name="Saw J.H."/>
            <person name="Jorgensen S.L."/>
            <person name="Zaremba-Niedzwiedzka K."/>
            <person name="Martijn J."/>
            <person name="Lind A.E."/>
            <person name="van Eijk R."/>
            <person name="Schleper C."/>
            <person name="Guy L."/>
            <person name="Ettema T.J."/>
        </authorList>
    </citation>
    <scope>NUCLEOTIDE SEQUENCE</scope>
</reference>
<keyword evidence="1" id="KW-0472">Membrane</keyword>
<dbReference type="AlphaFoldDB" id="A0A0F9NJL4"/>
<evidence type="ECO:0000256" key="1">
    <source>
        <dbReference type="SAM" id="Phobius"/>
    </source>
</evidence>
<proteinExistence type="predicted"/>
<feature type="transmembrane region" description="Helical" evidence="1">
    <location>
        <begin position="83"/>
        <end position="102"/>
    </location>
</feature>
<organism evidence="2">
    <name type="scientific">marine sediment metagenome</name>
    <dbReference type="NCBI Taxonomy" id="412755"/>
    <lineage>
        <taxon>unclassified sequences</taxon>
        <taxon>metagenomes</taxon>
        <taxon>ecological metagenomes</taxon>
    </lineage>
</organism>
<comment type="caution">
    <text evidence="2">The sequence shown here is derived from an EMBL/GenBank/DDBJ whole genome shotgun (WGS) entry which is preliminary data.</text>
</comment>
<evidence type="ECO:0000313" key="2">
    <source>
        <dbReference type="EMBL" id="KKM89025.1"/>
    </source>
</evidence>
<protein>
    <submittedName>
        <fullName evidence="2">Uncharacterized protein</fullName>
    </submittedName>
</protein>
<accession>A0A0F9NJL4</accession>
<gene>
    <name evidence="2" type="ORF">LCGC14_1252740</name>
</gene>